<sequence>MRMQAVFNGTVIAESDQTVVVEGNHYFPIESAHTEYFEPSGTHTVCPWKGIASYYTVNVDGQSSSDAVWYYPKPSDAAVEITNRVAFWRGVEIRPADEAQQ</sequence>
<dbReference type="InterPro" id="IPR038694">
    <property type="entry name" value="DUF427_sf"/>
</dbReference>
<dbReference type="AlphaFoldDB" id="A0A2A9CTK2"/>
<dbReference type="Proteomes" id="UP000226079">
    <property type="component" value="Unassembled WGS sequence"/>
</dbReference>
<keyword evidence="3" id="KW-1185">Reference proteome</keyword>
<dbReference type="OrthoDB" id="285364at2"/>
<dbReference type="Pfam" id="PF04248">
    <property type="entry name" value="NTP_transf_9"/>
    <property type="match status" value="1"/>
</dbReference>
<accession>A0A2A9CTK2</accession>
<gene>
    <name evidence="2" type="ORF">ATK74_2363</name>
</gene>
<evidence type="ECO:0000313" key="2">
    <source>
        <dbReference type="EMBL" id="PFG17787.1"/>
    </source>
</evidence>
<comment type="caution">
    <text evidence="2">The sequence shown here is derived from an EMBL/GenBank/DDBJ whole genome shotgun (WGS) entry which is preliminary data.</text>
</comment>
<reference evidence="2 3" key="1">
    <citation type="submission" date="2017-10" db="EMBL/GenBank/DDBJ databases">
        <title>Sequencing the genomes of 1000 actinobacteria strains.</title>
        <authorList>
            <person name="Klenk H.-P."/>
        </authorList>
    </citation>
    <scope>NUCLEOTIDE SEQUENCE [LARGE SCALE GENOMIC DNA]</scope>
    <source>
        <strain evidence="2 3">DSM 15597</strain>
    </source>
</reference>
<dbReference type="RefSeq" id="WP_098461189.1">
    <property type="nucleotide sequence ID" value="NZ_PDJC01000001.1"/>
</dbReference>
<evidence type="ECO:0000259" key="1">
    <source>
        <dbReference type="Pfam" id="PF04248"/>
    </source>
</evidence>
<protein>
    <submittedName>
        <fullName evidence="2">Uncharacterized protein (DUF427 family)</fullName>
    </submittedName>
</protein>
<feature type="domain" description="DUF427" evidence="1">
    <location>
        <begin position="3"/>
        <end position="89"/>
    </location>
</feature>
<proteinExistence type="predicted"/>
<organism evidence="2 3">
    <name type="scientific">Propionicimonas paludicola</name>
    <dbReference type="NCBI Taxonomy" id="185243"/>
    <lineage>
        <taxon>Bacteria</taxon>
        <taxon>Bacillati</taxon>
        <taxon>Actinomycetota</taxon>
        <taxon>Actinomycetes</taxon>
        <taxon>Propionibacteriales</taxon>
        <taxon>Nocardioidaceae</taxon>
        <taxon>Propionicimonas</taxon>
    </lineage>
</organism>
<dbReference type="EMBL" id="PDJC01000001">
    <property type="protein sequence ID" value="PFG17787.1"/>
    <property type="molecule type" value="Genomic_DNA"/>
</dbReference>
<dbReference type="InterPro" id="IPR007361">
    <property type="entry name" value="DUF427"/>
</dbReference>
<dbReference type="Gene3D" id="2.170.150.40">
    <property type="entry name" value="Domain of unknown function (DUF427)"/>
    <property type="match status" value="1"/>
</dbReference>
<evidence type="ECO:0000313" key="3">
    <source>
        <dbReference type="Proteomes" id="UP000226079"/>
    </source>
</evidence>
<dbReference type="PANTHER" id="PTHR34310:SF5">
    <property type="entry name" value="DUF427 DOMAIN PROTEIN (AFU_ORTHOLOGUE AFUA_3G02220)"/>
    <property type="match status" value="1"/>
</dbReference>
<name>A0A2A9CTK2_9ACTN</name>
<dbReference type="PANTHER" id="PTHR34310">
    <property type="entry name" value="DUF427 DOMAIN PROTEIN (AFU_ORTHOLOGUE AFUA_3G02220)"/>
    <property type="match status" value="1"/>
</dbReference>